<dbReference type="EMBL" id="BMIL01000001">
    <property type="protein sequence ID" value="GGC51807.1"/>
    <property type="molecule type" value="Genomic_DNA"/>
</dbReference>
<proteinExistence type="predicted"/>
<organism evidence="1 2">
    <name type="scientific">Pedobacter quisquiliarum</name>
    <dbReference type="NCBI Taxonomy" id="1834438"/>
    <lineage>
        <taxon>Bacteria</taxon>
        <taxon>Pseudomonadati</taxon>
        <taxon>Bacteroidota</taxon>
        <taxon>Sphingobacteriia</taxon>
        <taxon>Sphingobacteriales</taxon>
        <taxon>Sphingobacteriaceae</taxon>
        <taxon>Pedobacter</taxon>
    </lineage>
</organism>
<sequence length="72" mass="8487">MDERLSEQDLYDFNIAFDERLGMYKLSAVLCYDLDTNMLYCYDSKGNVMIPISKEIKTRQDISDLYALLFNL</sequence>
<dbReference type="RefSeq" id="WP_188624911.1">
    <property type="nucleotide sequence ID" value="NZ_BMIL01000001.1"/>
</dbReference>
<evidence type="ECO:0000313" key="1">
    <source>
        <dbReference type="EMBL" id="GGC51807.1"/>
    </source>
</evidence>
<gene>
    <name evidence="1" type="ORF">GCM10011387_01570</name>
</gene>
<name>A0A916X7H6_9SPHI</name>
<reference evidence="1" key="2">
    <citation type="submission" date="2020-09" db="EMBL/GenBank/DDBJ databases">
        <authorList>
            <person name="Sun Q."/>
            <person name="Zhou Y."/>
        </authorList>
    </citation>
    <scope>NUCLEOTIDE SEQUENCE</scope>
    <source>
        <strain evidence="1">CGMCC 1.15343</strain>
    </source>
</reference>
<reference evidence="1" key="1">
    <citation type="journal article" date="2014" name="Int. J. Syst. Evol. Microbiol.">
        <title>Complete genome sequence of Corynebacterium casei LMG S-19264T (=DSM 44701T), isolated from a smear-ripened cheese.</title>
        <authorList>
            <consortium name="US DOE Joint Genome Institute (JGI-PGF)"/>
            <person name="Walter F."/>
            <person name="Albersmeier A."/>
            <person name="Kalinowski J."/>
            <person name="Ruckert C."/>
        </authorList>
    </citation>
    <scope>NUCLEOTIDE SEQUENCE</scope>
    <source>
        <strain evidence="1">CGMCC 1.15343</strain>
    </source>
</reference>
<dbReference type="AlphaFoldDB" id="A0A916X7H6"/>
<accession>A0A916X7H6</accession>
<keyword evidence="2" id="KW-1185">Reference proteome</keyword>
<comment type="caution">
    <text evidence="1">The sequence shown here is derived from an EMBL/GenBank/DDBJ whole genome shotgun (WGS) entry which is preliminary data.</text>
</comment>
<evidence type="ECO:0000313" key="2">
    <source>
        <dbReference type="Proteomes" id="UP000651668"/>
    </source>
</evidence>
<dbReference type="Proteomes" id="UP000651668">
    <property type="component" value="Unassembled WGS sequence"/>
</dbReference>
<protein>
    <submittedName>
        <fullName evidence="1">Uncharacterized protein</fullName>
    </submittedName>
</protein>